<sequence length="350" mass="40339">MSFFALNPVTRRKLKRFISIRRGFWSFLIITGLILFSFAAELFINSRALAVRYQGTWYFPTYGHMIPGTTFDQDYQYETDYRELKDLFQQAGQGDFVILPPVPYNPYENDLRLNQYPPFPPSIKDRHFLGTDNVGRDILARLVYGFRTAILFSFFLLMINYTIGIFIGCAMGYFGGRFDLFFQRIIEIWSNIPFLYVIIIVSSILVPSFMILLLIMAFFGWISITWVMRTMTYKEKEREYVLAVRSLGASHFRIIFRHIIPNTISVIVTYAPFAISSGIVALTSLDYLGFGLPAPTPSWGELLSQGWQNMEAWWISASVVGALVVTLMTVTFTGEGIREAFDPKQHTIYE</sequence>
<keyword evidence="8" id="KW-1185">Reference proteome</keyword>
<name>S0G4G9_9BACT</name>
<dbReference type="PROSITE" id="PS50928">
    <property type="entry name" value="ABC_TM1"/>
    <property type="match status" value="1"/>
</dbReference>
<evidence type="ECO:0000313" key="7">
    <source>
        <dbReference type="EMBL" id="EMS79227.1"/>
    </source>
</evidence>
<dbReference type="Pfam" id="PF00528">
    <property type="entry name" value="BPD_transp_1"/>
    <property type="match status" value="1"/>
</dbReference>
<dbReference type="Gene3D" id="1.10.3720.10">
    <property type="entry name" value="MetI-like"/>
    <property type="match status" value="1"/>
</dbReference>
<comment type="subcellular location">
    <subcellularLocation>
        <location evidence="1 5">Cell membrane</location>
        <topology evidence="1 5">Multi-pass membrane protein</topology>
    </subcellularLocation>
</comment>
<reference evidence="7 8" key="1">
    <citation type="journal article" date="2013" name="Genome Announc.">
        <title>Draft Genome Sequence of Desulfotignum phosphitoxidans DSM 13687 Strain FiPS-3.</title>
        <authorList>
            <person name="Poehlein A."/>
            <person name="Daniel R."/>
            <person name="Simeonova D.D."/>
        </authorList>
    </citation>
    <scope>NUCLEOTIDE SEQUENCE [LARGE SCALE GENOMIC DNA]</scope>
    <source>
        <strain evidence="7 8">DSM 13687</strain>
    </source>
</reference>
<keyword evidence="2 5" id="KW-0812">Transmembrane</keyword>
<keyword evidence="5" id="KW-0813">Transport</keyword>
<dbReference type="CDD" id="cd06261">
    <property type="entry name" value="TM_PBP2"/>
    <property type="match status" value="1"/>
</dbReference>
<dbReference type="OrthoDB" id="9783218at2"/>
<dbReference type="EMBL" id="APJX01000005">
    <property type="protein sequence ID" value="EMS79227.1"/>
    <property type="molecule type" value="Genomic_DNA"/>
</dbReference>
<dbReference type="GO" id="GO:0055085">
    <property type="term" value="P:transmembrane transport"/>
    <property type="evidence" value="ECO:0007669"/>
    <property type="project" value="InterPro"/>
</dbReference>
<evidence type="ECO:0000256" key="4">
    <source>
        <dbReference type="ARBA" id="ARBA00023136"/>
    </source>
</evidence>
<comment type="caution">
    <text evidence="7">The sequence shown here is derived from an EMBL/GenBank/DDBJ whole genome shotgun (WGS) entry which is preliminary data.</text>
</comment>
<dbReference type="PATRIC" id="fig|1286635.3.peg.2622"/>
<feature type="domain" description="ABC transmembrane type-1" evidence="6">
    <location>
        <begin position="146"/>
        <end position="336"/>
    </location>
</feature>
<evidence type="ECO:0000256" key="2">
    <source>
        <dbReference type="ARBA" id="ARBA00022692"/>
    </source>
</evidence>
<feature type="transmembrane region" description="Helical" evidence="5">
    <location>
        <begin position="194"/>
        <end position="227"/>
    </location>
</feature>
<evidence type="ECO:0000256" key="5">
    <source>
        <dbReference type="RuleBase" id="RU363032"/>
    </source>
</evidence>
<keyword evidence="3 5" id="KW-1133">Transmembrane helix</keyword>
<evidence type="ECO:0000259" key="6">
    <source>
        <dbReference type="PROSITE" id="PS50928"/>
    </source>
</evidence>
<feature type="transmembrane region" description="Helical" evidence="5">
    <location>
        <begin position="149"/>
        <end position="174"/>
    </location>
</feature>
<feature type="transmembrane region" description="Helical" evidence="5">
    <location>
        <begin position="312"/>
        <end position="334"/>
    </location>
</feature>
<dbReference type="InterPro" id="IPR000515">
    <property type="entry name" value="MetI-like"/>
</dbReference>
<proteinExistence type="inferred from homology"/>
<dbReference type="AlphaFoldDB" id="S0G4G9"/>
<dbReference type="GO" id="GO:0005886">
    <property type="term" value="C:plasma membrane"/>
    <property type="evidence" value="ECO:0007669"/>
    <property type="project" value="UniProtKB-SubCell"/>
</dbReference>
<dbReference type="PANTHER" id="PTHR30325">
    <property type="entry name" value="MEMBRANE COMPONENT OF ABC TRANSPORTER"/>
    <property type="match status" value="1"/>
</dbReference>
<dbReference type="GO" id="GO:0042884">
    <property type="term" value="P:microcin transport"/>
    <property type="evidence" value="ECO:0007669"/>
    <property type="project" value="TreeGrafter"/>
</dbReference>
<evidence type="ECO:0000256" key="1">
    <source>
        <dbReference type="ARBA" id="ARBA00004651"/>
    </source>
</evidence>
<comment type="similarity">
    <text evidence="5">Belongs to the binding-protein-dependent transport system permease family.</text>
</comment>
<dbReference type="Proteomes" id="UP000014216">
    <property type="component" value="Unassembled WGS sequence"/>
</dbReference>
<evidence type="ECO:0000256" key="3">
    <source>
        <dbReference type="ARBA" id="ARBA00022989"/>
    </source>
</evidence>
<keyword evidence="4 5" id="KW-0472">Membrane</keyword>
<organism evidence="7 8">
    <name type="scientific">Desulfotignum phosphitoxidans DSM 13687</name>
    <dbReference type="NCBI Taxonomy" id="1286635"/>
    <lineage>
        <taxon>Bacteria</taxon>
        <taxon>Pseudomonadati</taxon>
        <taxon>Thermodesulfobacteriota</taxon>
        <taxon>Desulfobacteria</taxon>
        <taxon>Desulfobacterales</taxon>
        <taxon>Desulfobacteraceae</taxon>
        <taxon>Desulfotignum</taxon>
    </lineage>
</organism>
<feature type="transmembrane region" description="Helical" evidence="5">
    <location>
        <begin position="24"/>
        <end position="44"/>
    </location>
</feature>
<feature type="transmembrane region" description="Helical" evidence="5">
    <location>
        <begin position="267"/>
        <end position="292"/>
    </location>
</feature>
<accession>S0G4G9</accession>
<evidence type="ECO:0000313" key="8">
    <source>
        <dbReference type="Proteomes" id="UP000014216"/>
    </source>
</evidence>
<dbReference type="PANTHER" id="PTHR30325:SF0">
    <property type="entry name" value="INNER MEMBRANE ABC TRANSPORTER PERMEASE PROTEIN YEJE"/>
    <property type="match status" value="1"/>
</dbReference>
<protein>
    <submittedName>
        <fullName evidence="7">Microcin C inner membrane ABC transporter permease protein YejE</fullName>
    </submittedName>
</protein>
<dbReference type="RefSeq" id="WP_006966317.1">
    <property type="nucleotide sequence ID" value="NZ_APJX01000005.1"/>
</dbReference>
<dbReference type="InterPro" id="IPR035906">
    <property type="entry name" value="MetI-like_sf"/>
</dbReference>
<dbReference type="SUPFAM" id="SSF161098">
    <property type="entry name" value="MetI-like"/>
    <property type="match status" value="1"/>
</dbReference>
<gene>
    <name evidence="7" type="primary">yejE</name>
    <name evidence="7" type="ORF">Dpo_5c01510</name>
</gene>